<evidence type="ECO:0000256" key="2">
    <source>
        <dbReference type="SAM" id="SignalP"/>
    </source>
</evidence>
<organism evidence="4 5">
    <name type="scientific">Albula goreensis</name>
    <dbReference type="NCBI Taxonomy" id="1534307"/>
    <lineage>
        <taxon>Eukaryota</taxon>
        <taxon>Metazoa</taxon>
        <taxon>Chordata</taxon>
        <taxon>Craniata</taxon>
        <taxon>Vertebrata</taxon>
        <taxon>Euteleostomi</taxon>
        <taxon>Actinopterygii</taxon>
        <taxon>Neopterygii</taxon>
        <taxon>Teleostei</taxon>
        <taxon>Albuliformes</taxon>
        <taxon>Albulidae</taxon>
        <taxon>Albula</taxon>
    </lineage>
</organism>
<name>A0A8T3DPU9_9TELE</name>
<keyword evidence="1" id="KW-1133">Transmembrane helix</keyword>
<dbReference type="Gene3D" id="3.10.100.10">
    <property type="entry name" value="Mannose-Binding Protein A, subunit A"/>
    <property type="match status" value="1"/>
</dbReference>
<dbReference type="SUPFAM" id="SSF56436">
    <property type="entry name" value="C-type lectin-like"/>
    <property type="match status" value="1"/>
</dbReference>
<dbReference type="CDD" id="cd00037">
    <property type="entry name" value="CLECT"/>
    <property type="match status" value="1"/>
</dbReference>
<evidence type="ECO:0000313" key="4">
    <source>
        <dbReference type="EMBL" id="KAI1899203.1"/>
    </source>
</evidence>
<dbReference type="EMBL" id="JAERUA010000005">
    <property type="protein sequence ID" value="KAI1899203.1"/>
    <property type="molecule type" value="Genomic_DNA"/>
</dbReference>
<feature type="chain" id="PRO_5035799709" description="C-type lectin domain-containing protein" evidence="2">
    <location>
        <begin position="28"/>
        <end position="242"/>
    </location>
</feature>
<dbReference type="OrthoDB" id="9945342at2759"/>
<evidence type="ECO:0000313" key="5">
    <source>
        <dbReference type="Proteomes" id="UP000829720"/>
    </source>
</evidence>
<dbReference type="InterPro" id="IPR001304">
    <property type="entry name" value="C-type_lectin-like"/>
</dbReference>
<feature type="transmembrane region" description="Helical" evidence="1">
    <location>
        <begin position="180"/>
        <end position="202"/>
    </location>
</feature>
<dbReference type="Proteomes" id="UP000829720">
    <property type="component" value="Unassembled WGS sequence"/>
</dbReference>
<feature type="signal peptide" evidence="2">
    <location>
        <begin position="1"/>
        <end position="27"/>
    </location>
</feature>
<keyword evidence="1" id="KW-0812">Transmembrane</keyword>
<gene>
    <name evidence="4" type="ORF">AGOR_G00059350</name>
</gene>
<keyword evidence="1" id="KW-0472">Membrane</keyword>
<dbReference type="Pfam" id="PF00059">
    <property type="entry name" value="Lectin_C"/>
    <property type="match status" value="1"/>
</dbReference>
<dbReference type="PROSITE" id="PS50041">
    <property type="entry name" value="C_TYPE_LECTIN_2"/>
    <property type="match status" value="1"/>
</dbReference>
<sequence length="242" mass="27500">MESKKRYRLHFLCKIIAFALCCERCFAGDCPADGRTWVPFSGNCYHFVHGEENVAQAYTYEKAKERCNTYDLLTVKNHEENLFIVQYSPQVWKGNMNVWLSLYFNPDNNTLMWHDGTKVDFSNFESSLGDDGLPEVDICAALHSVTGSWEKVSCSEDIENGVICKTVQKSETKKADNSPMLTGLVVLSVLIILVVSAVLWFLHQRHQFSSSMFTSFEYHPPFRSPTADHAALVDSEETEDMA</sequence>
<reference evidence="4" key="1">
    <citation type="submission" date="2021-01" db="EMBL/GenBank/DDBJ databases">
        <authorList>
            <person name="Zahm M."/>
            <person name="Roques C."/>
            <person name="Cabau C."/>
            <person name="Klopp C."/>
            <person name="Donnadieu C."/>
            <person name="Jouanno E."/>
            <person name="Lampietro C."/>
            <person name="Louis A."/>
            <person name="Herpin A."/>
            <person name="Echchiki A."/>
            <person name="Berthelot C."/>
            <person name="Parey E."/>
            <person name="Roest-Crollius H."/>
            <person name="Braasch I."/>
            <person name="Postlethwait J."/>
            <person name="Bobe J."/>
            <person name="Montfort J."/>
            <person name="Bouchez O."/>
            <person name="Begum T."/>
            <person name="Mejri S."/>
            <person name="Adams A."/>
            <person name="Chen W.-J."/>
            <person name="Guiguen Y."/>
        </authorList>
    </citation>
    <scope>NUCLEOTIDE SEQUENCE</scope>
    <source>
        <tissue evidence="4">Blood</tissue>
    </source>
</reference>
<keyword evidence="2" id="KW-0732">Signal</keyword>
<dbReference type="PANTHER" id="PTHR22803">
    <property type="entry name" value="MANNOSE, PHOSPHOLIPASE, LECTIN RECEPTOR RELATED"/>
    <property type="match status" value="1"/>
</dbReference>
<dbReference type="InterPro" id="IPR016187">
    <property type="entry name" value="CTDL_fold"/>
</dbReference>
<keyword evidence="5" id="KW-1185">Reference proteome</keyword>
<comment type="caution">
    <text evidence="4">The sequence shown here is derived from an EMBL/GenBank/DDBJ whole genome shotgun (WGS) entry which is preliminary data.</text>
</comment>
<accession>A0A8T3DPU9</accession>
<proteinExistence type="predicted"/>
<dbReference type="SMART" id="SM00034">
    <property type="entry name" value="CLECT"/>
    <property type="match status" value="1"/>
</dbReference>
<dbReference type="InterPro" id="IPR050111">
    <property type="entry name" value="C-type_lectin/snaclec_domain"/>
</dbReference>
<evidence type="ECO:0000256" key="1">
    <source>
        <dbReference type="SAM" id="Phobius"/>
    </source>
</evidence>
<protein>
    <recommendedName>
        <fullName evidence="3">C-type lectin domain-containing protein</fullName>
    </recommendedName>
</protein>
<dbReference type="InterPro" id="IPR016186">
    <property type="entry name" value="C-type_lectin-like/link_sf"/>
</dbReference>
<dbReference type="AlphaFoldDB" id="A0A8T3DPU9"/>
<evidence type="ECO:0000259" key="3">
    <source>
        <dbReference type="PROSITE" id="PS50041"/>
    </source>
</evidence>
<feature type="domain" description="C-type lectin" evidence="3">
    <location>
        <begin position="40"/>
        <end position="156"/>
    </location>
</feature>